<reference evidence="2 3" key="1">
    <citation type="submission" date="2023-05" db="EMBL/GenBank/DDBJ databases">
        <title>Draft genome sequence of Streptomyces sp. B-S-A8 isolated from a cave soil in Thailand.</title>
        <authorList>
            <person name="Chamroensaksri N."/>
            <person name="Muangham S."/>
        </authorList>
    </citation>
    <scope>NUCLEOTIDE SEQUENCE [LARGE SCALE GENOMIC DNA]</scope>
    <source>
        <strain evidence="2 3">B-S-A8</strain>
    </source>
</reference>
<feature type="domain" description="A-factor biosynthesis hotdog" evidence="1">
    <location>
        <begin position="23"/>
        <end position="155"/>
    </location>
</feature>
<protein>
    <submittedName>
        <fullName evidence="2">ScbA/BarX family gamma-butyrolactone biosynthesis protein</fullName>
    </submittedName>
</protein>
<sequence length="308" mass="34010">MAFTVTDAPTVPTSAPSAVTTRFVRKTDPAEALVTSWRAISDTEHVVTAAWPRTHSFYAPDTDFYSPLLYTESIRQGLAVLSHTAFGIPLDHRLGWESFSSTAVPAALRRTSEPVAVDLQITHTSVTRRRLGSTHLTAHIEATRDGEHLGTADIRYVTHPGAIYNRLRGRYADAKQAFATALPHGPAVSPSLVGRDDERDVVLSPTEDPYRWQLRADISHTVLFDHPHDHIPGMVILEAFSQATQLLSAPYRTLPVAFDTTFRRYVELDQPCWITAEPLTESDVRLTAVQGQHLVASTIVTTEPVSGR</sequence>
<dbReference type="InterPro" id="IPR047757">
    <property type="entry name" value="AfsA-like"/>
</dbReference>
<keyword evidence="3" id="KW-1185">Reference proteome</keyword>
<name>A0ABT6RZX7_9ACTN</name>
<feature type="domain" description="A-factor biosynthesis hotdog" evidence="1">
    <location>
        <begin position="192"/>
        <end position="301"/>
    </location>
</feature>
<organism evidence="2 3">
    <name type="scientific">Streptomyces solicavernae</name>
    <dbReference type="NCBI Taxonomy" id="3043614"/>
    <lineage>
        <taxon>Bacteria</taxon>
        <taxon>Bacillati</taxon>
        <taxon>Actinomycetota</taxon>
        <taxon>Actinomycetes</taxon>
        <taxon>Kitasatosporales</taxon>
        <taxon>Streptomycetaceae</taxon>
        <taxon>Streptomyces</taxon>
    </lineage>
</organism>
<dbReference type="InterPro" id="IPR005509">
    <property type="entry name" value="AfsA_hotdog_dom"/>
</dbReference>
<evidence type="ECO:0000313" key="3">
    <source>
        <dbReference type="Proteomes" id="UP001224661"/>
    </source>
</evidence>
<dbReference type="Proteomes" id="UP001224661">
    <property type="component" value="Unassembled WGS sequence"/>
</dbReference>
<gene>
    <name evidence="2" type="ORF">QIS99_27865</name>
</gene>
<comment type="caution">
    <text evidence="2">The sequence shown here is derived from an EMBL/GenBank/DDBJ whole genome shotgun (WGS) entry which is preliminary data.</text>
</comment>
<dbReference type="NCBIfam" id="NF041195">
    <property type="entry name" value="ScbA_BarX_GamBu"/>
    <property type="match status" value="1"/>
</dbReference>
<dbReference type="RefSeq" id="WP_282516458.1">
    <property type="nucleotide sequence ID" value="NZ_JASCIR010000036.1"/>
</dbReference>
<evidence type="ECO:0000259" key="1">
    <source>
        <dbReference type="Pfam" id="PF03756"/>
    </source>
</evidence>
<evidence type="ECO:0000313" key="2">
    <source>
        <dbReference type="EMBL" id="MDI3389980.1"/>
    </source>
</evidence>
<proteinExistence type="predicted"/>
<dbReference type="EMBL" id="JASCIR010000036">
    <property type="protein sequence ID" value="MDI3389980.1"/>
    <property type="molecule type" value="Genomic_DNA"/>
</dbReference>
<dbReference type="Pfam" id="PF03756">
    <property type="entry name" value="AfsA"/>
    <property type="match status" value="2"/>
</dbReference>
<accession>A0ABT6RZX7</accession>